<dbReference type="InterPro" id="IPR011701">
    <property type="entry name" value="MFS"/>
</dbReference>
<comment type="subcellular location">
    <subcellularLocation>
        <location evidence="1">Membrane</location>
        <topology evidence="1">Multi-pass membrane protein</topology>
    </subcellularLocation>
</comment>
<evidence type="ECO:0000313" key="7">
    <source>
        <dbReference type="EMBL" id="KTB40444.1"/>
    </source>
</evidence>
<dbReference type="Proteomes" id="UP000054988">
    <property type="component" value="Unassembled WGS sequence"/>
</dbReference>
<dbReference type="PANTHER" id="PTHR23501">
    <property type="entry name" value="MAJOR FACILITATOR SUPERFAMILY"/>
    <property type="match status" value="1"/>
</dbReference>
<proteinExistence type="predicted"/>
<feature type="transmembrane region" description="Helical" evidence="5">
    <location>
        <begin position="258"/>
        <end position="278"/>
    </location>
</feature>
<feature type="transmembrane region" description="Helical" evidence="5">
    <location>
        <begin position="189"/>
        <end position="212"/>
    </location>
</feature>
<dbReference type="PRINTS" id="PR01036">
    <property type="entry name" value="TCRTETB"/>
</dbReference>
<name>A0A0W0FVW6_MONRR</name>
<evidence type="ECO:0000313" key="8">
    <source>
        <dbReference type="Proteomes" id="UP000054988"/>
    </source>
</evidence>
<feature type="transmembrane region" description="Helical" evidence="5">
    <location>
        <begin position="424"/>
        <end position="446"/>
    </location>
</feature>
<comment type="caution">
    <text evidence="7">The sequence shown here is derived from an EMBL/GenBank/DDBJ whole genome shotgun (WGS) entry which is preliminary data.</text>
</comment>
<evidence type="ECO:0000259" key="6">
    <source>
        <dbReference type="PROSITE" id="PS50850"/>
    </source>
</evidence>
<evidence type="ECO:0000256" key="5">
    <source>
        <dbReference type="SAM" id="Phobius"/>
    </source>
</evidence>
<dbReference type="EMBL" id="LATX01001582">
    <property type="protein sequence ID" value="KTB40444.1"/>
    <property type="molecule type" value="Genomic_DNA"/>
</dbReference>
<organism evidence="7 8">
    <name type="scientific">Moniliophthora roreri</name>
    <name type="common">Frosty pod rot fungus</name>
    <name type="synonym">Monilia roreri</name>
    <dbReference type="NCBI Taxonomy" id="221103"/>
    <lineage>
        <taxon>Eukaryota</taxon>
        <taxon>Fungi</taxon>
        <taxon>Dikarya</taxon>
        <taxon>Basidiomycota</taxon>
        <taxon>Agaricomycotina</taxon>
        <taxon>Agaricomycetes</taxon>
        <taxon>Agaricomycetidae</taxon>
        <taxon>Agaricales</taxon>
        <taxon>Marasmiineae</taxon>
        <taxon>Marasmiaceae</taxon>
        <taxon>Moniliophthora</taxon>
    </lineage>
</organism>
<protein>
    <submittedName>
        <fullName evidence="7">Putative Mfs1.2</fullName>
    </submittedName>
</protein>
<gene>
    <name evidence="7" type="ORF">WG66_6975</name>
</gene>
<dbReference type="PROSITE" id="PS50850">
    <property type="entry name" value="MFS"/>
    <property type="match status" value="1"/>
</dbReference>
<feature type="transmembrane region" description="Helical" evidence="5">
    <location>
        <begin position="332"/>
        <end position="355"/>
    </location>
</feature>
<dbReference type="Gene3D" id="1.20.1720.10">
    <property type="entry name" value="Multidrug resistance protein D"/>
    <property type="match status" value="1"/>
</dbReference>
<keyword evidence="4 5" id="KW-0472">Membrane</keyword>
<feature type="transmembrane region" description="Helical" evidence="5">
    <location>
        <begin position="159"/>
        <end position="182"/>
    </location>
</feature>
<keyword evidence="2 5" id="KW-0812">Transmembrane</keyword>
<evidence type="ECO:0000256" key="4">
    <source>
        <dbReference type="ARBA" id="ARBA00023136"/>
    </source>
</evidence>
<reference evidence="7 8" key="1">
    <citation type="submission" date="2015-12" db="EMBL/GenBank/DDBJ databases">
        <title>Draft genome sequence of Moniliophthora roreri, the causal agent of frosty pod rot of cacao.</title>
        <authorList>
            <person name="Aime M.C."/>
            <person name="Diaz-Valderrama J.R."/>
            <person name="Kijpornyongpan T."/>
            <person name="Phillips-Mora W."/>
        </authorList>
    </citation>
    <scope>NUCLEOTIDE SEQUENCE [LARGE SCALE GENOMIC DNA]</scope>
    <source>
        <strain evidence="7 8">MCA 2952</strain>
    </source>
</reference>
<dbReference type="InterPro" id="IPR020846">
    <property type="entry name" value="MFS_dom"/>
</dbReference>
<evidence type="ECO:0000256" key="1">
    <source>
        <dbReference type="ARBA" id="ARBA00004141"/>
    </source>
</evidence>
<dbReference type="GO" id="GO:0022857">
    <property type="term" value="F:transmembrane transporter activity"/>
    <property type="evidence" value="ECO:0007669"/>
    <property type="project" value="InterPro"/>
</dbReference>
<feature type="transmembrane region" description="Helical" evidence="5">
    <location>
        <begin position="361"/>
        <end position="379"/>
    </location>
</feature>
<dbReference type="Pfam" id="PF07690">
    <property type="entry name" value="MFS_1"/>
    <property type="match status" value="1"/>
</dbReference>
<dbReference type="InterPro" id="IPR036259">
    <property type="entry name" value="MFS_trans_sf"/>
</dbReference>
<evidence type="ECO:0000256" key="3">
    <source>
        <dbReference type="ARBA" id="ARBA00022989"/>
    </source>
</evidence>
<feature type="transmembrane region" description="Helical" evidence="5">
    <location>
        <begin position="126"/>
        <end position="147"/>
    </location>
</feature>
<sequence length="596" mass="63790">MESTSSESAASPITVSLEKSPRQPAASTRRGLRFWAIFTSLFLCIFLAALELTMVSTALPAIVADLKGDDFLWVGTAYALASTAFLPFSGGIAETFGRRPAMLISLGLFTLGCALCGAARNMGWLIASRVVLGLGGGALLSLSHIILSDLVSLQERGTYYAVLGLAFAIGSSIGPLVGGAVAGAGQWRWLFYLNLPICGITIVMVILCLRLLTPPGSIKSKLHKMDWIGNFLVISSTTSVVIGLTWGGVVYPWSSARVLIPLILGLCGLVFFGIYEALWAANPILPISILSNISSVSGYIQTFIVHVCFFCLCYYLPVYYQACQDTSVIRSGANILALTFTSGSFLVITGVSVTLTQRYRPQIWLGWVLCLVGVGVYSINSPSTEMSQAIGLTILPGIGIAAVVASLVFPVLAPLDVTQNAYALAFYTFVRMFAGIWGITIGGTVLQNELEKRLSQEAKQALSGATASNLFAIIPQIRFLDEPLKTELRFAFGGSLQVVWEVLTAILGLGFLASFLMPDVPIQNVRDEKWAMHDDDISSPSHSVKGEVVARPRLFTHITPTDMTIMCNARPSFGLLGLLAVLELIYVTAIGLASAG</sequence>
<dbReference type="eggNOG" id="KOG0254">
    <property type="taxonomic scope" value="Eukaryota"/>
</dbReference>
<feature type="transmembrane region" description="Helical" evidence="5">
    <location>
        <begin position="227"/>
        <end position="251"/>
    </location>
</feature>
<feature type="transmembrane region" description="Helical" evidence="5">
    <location>
        <begin position="573"/>
        <end position="595"/>
    </location>
</feature>
<feature type="transmembrane region" description="Helical" evidence="5">
    <location>
        <begin position="71"/>
        <end position="89"/>
    </location>
</feature>
<accession>A0A0W0FVW6</accession>
<dbReference type="SUPFAM" id="SSF103473">
    <property type="entry name" value="MFS general substrate transporter"/>
    <property type="match status" value="1"/>
</dbReference>
<dbReference type="GO" id="GO:0005886">
    <property type="term" value="C:plasma membrane"/>
    <property type="evidence" value="ECO:0007669"/>
    <property type="project" value="TreeGrafter"/>
</dbReference>
<keyword evidence="3 5" id="KW-1133">Transmembrane helix</keyword>
<dbReference type="AlphaFoldDB" id="A0A0W0FVW6"/>
<feature type="transmembrane region" description="Helical" evidence="5">
    <location>
        <begin position="34"/>
        <end position="59"/>
    </location>
</feature>
<feature type="domain" description="Major facilitator superfamily (MFS) profile" evidence="6">
    <location>
        <begin position="37"/>
        <end position="522"/>
    </location>
</feature>
<dbReference type="PANTHER" id="PTHR23501:SF102">
    <property type="entry name" value="DRUG TRANSPORTER, PUTATIVE (AFU_ORTHOLOGUE AFUA_3G08530)-RELATED"/>
    <property type="match status" value="1"/>
</dbReference>
<feature type="transmembrane region" description="Helical" evidence="5">
    <location>
        <begin position="298"/>
        <end position="320"/>
    </location>
</feature>
<feature type="transmembrane region" description="Helical" evidence="5">
    <location>
        <begin position="391"/>
        <end position="412"/>
    </location>
</feature>
<evidence type="ECO:0000256" key="2">
    <source>
        <dbReference type="ARBA" id="ARBA00022692"/>
    </source>
</evidence>